<name>A0A9J6P6Q1_9CLOT</name>
<accession>A0A9J6P6Q1</accession>
<feature type="domain" description="Mannosyl-glycoprotein endo-beta-N-acetylglucosamidase-like" evidence="1">
    <location>
        <begin position="207"/>
        <end position="361"/>
    </location>
</feature>
<proteinExistence type="predicted"/>
<evidence type="ECO:0000259" key="1">
    <source>
        <dbReference type="SMART" id="SM00047"/>
    </source>
</evidence>
<evidence type="ECO:0000313" key="3">
    <source>
        <dbReference type="Proteomes" id="UP001056429"/>
    </source>
</evidence>
<evidence type="ECO:0000313" key="2">
    <source>
        <dbReference type="EMBL" id="MCM1991932.1"/>
    </source>
</evidence>
<sequence>MLKVTLRRISCFFVLLVVFLFSSISGYAIKNNEYRFTDVNPDKVWKVKFNKAVDKDYLKKVQVKLIDERGIKTYLSVILGDDEKTVLIKPPSGGYEEGCSYEINIPSGLKAKNGEILQKISTIRFIVAEKNRIIRYVDYDMTIEEFAMKEKNNEKQIIYAGNGYWRTPTLDEIKYYLDPENFMDDYGIYQFLVLNYVDGMTVDEVNDILKGKGILEGKGAAVLEGAKKYDINPAYLIAHIILETGHGKVSELAKGIEVTSVKGQAVEPKIVYNMYGIQATDANPNKYGSEYAYKQGWFTPEIAIIEGAKWVGENYINSDKYDQNTLYEMRWNKSVMWHQFSTDVRWPYGQIKRIKEYLEKSENIKLVFEIPRYKK</sequence>
<dbReference type="Gene3D" id="1.10.530.10">
    <property type="match status" value="1"/>
</dbReference>
<dbReference type="RefSeq" id="WP_250861066.1">
    <property type="nucleotide sequence ID" value="NZ_JAGSOJ010000004.1"/>
</dbReference>
<gene>
    <name evidence="2" type="ORF">KDK92_19500</name>
</gene>
<dbReference type="Proteomes" id="UP001056429">
    <property type="component" value="Unassembled WGS sequence"/>
</dbReference>
<dbReference type="Pfam" id="PF01832">
    <property type="entry name" value="Glucosaminidase"/>
    <property type="match status" value="1"/>
</dbReference>
<dbReference type="SMART" id="SM00047">
    <property type="entry name" value="LYZ2"/>
    <property type="match status" value="1"/>
</dbReference>
<comment type="caution">
    <text evidence="2">The sequence shown here is derived from an EMBL/GenBank/DDBJ whole genome shotgun (WGS) entry which is preliminary data.</text>
</comment>
<dbReference type="AlphaFoldDB" id="A0A9J6P6Q1"/>
<organism evidence="2 3">
    <name type="scientific">Oceanirhabdus seepicola</name>
    <dbReference type="NCBI Taxonomy" id="2828781"/>
    <lineage>
        <taxon>Bacteria</taxon>
        <taxon>Bacillati</taxon>
        <taxon>Bacillota</taxon>
        <taxon>Clostridia</taxon>
        <taxon>Eubacteriales</taxon>
        <taxon>Clostridiaceae</taxon>
        <taxon>Oceanirhabdus</taxon>
    </lineage>
</organism>
<dbReference type="GO" id="GO:0004040">
    <property type="term" value="F:amidase activity"/>
    <property type="evidence" value="ECO:0007669"/>
    <property type="project" value="InterPro"/>
</dbReference>
<reference evidence="2" key="2">
    <citation type="submission" date="2021-04" db="EMBL/GenBank/DDBJ databases">
        <authorList>
            <person name="Dong X."/>
        </authorList>
    </citation>
    <scope>NUCLEOTIDE SEQUENCE</scope>
    <source>
        <strain evidence="2">ZWT</strain>
    </source>
</reference>
<protein>
    <submittedName>
        <fullName evidence="2">N-acetylglucosaminidase</fullName>
    </submittedName>
</protein>
<dbReference type="EMBL" id="JAGSOJ010000004">
    <property type="protein sequence ID" value="MCM1991932.1"/>
    <property type="molecule type" value="Genomic_DNA"/>
</dbReference>
<dbReference type="InterPro" id="IPR002901">
    <property type="entry name" value="MGlyc_endo_b_GlcNAc-like_dom"/>
</dbReference>
<keyword evidence="3" id="KW-1185">Reference proteome</keyword>
<reference evidence="2" key="1">
    <citation type="journal article" date="2021" name="mSystems">
        <title>Bacteria and Archaea Synergistically Convert Glycine Betaine to Biogenic Methane in the Formosa Cold Seep of the South China Sea.</title>
        <authorList>
            <person name="Li L."/>
            <person name="Zhang W."/>
            <person name="Zhang S."/>
            <person name="Song L."/>
            <person name="Sun Q."/>
            <person name="Zhang H."/>
            <person name="Xiang H."/>
            <person name="Dong X."/>
        </authorList>
    </citation>
    <scope>NUCLEOTIDE SEQUENCE</scope>
    <source>
        <strain evidence="2">ZWT</strain>
    </source>
</reference>